<dbReference type="PANTHER" id="PTHR33121:SF76">
    <property type="entry name" value="SIGNALING PROTEIN"/>
    <property type="match status" value="1"/>
</dbReference>
<name>A0A8J4A3D4_9ACTN</name>
<dbReference type="InterPro" id="IPR050706">
    <property type="entry name" value="Cyclic-di-GMP_PDE-like"/>
</dbReference>
<proteinExistence type="predicted"/>
<gene>
    <name evidence="2" type="ORF">Voc01_080420</name>
</gene>
<accession>A0A8J4A3D4</accession>
<dbReference type="GO" id="GO:0071111">
    <property type="term" value="F:cyclic-guanylate-specific phosphodiesterase activity"/>
    <property type="evidence" value="ECO:0007669"/>
    <property type="project" value="InterPro"/>
</dbReference>
<dbReference type="SUPFAM" id="SSF141868">
    <property type="entry name" value="EAL domain-like"/>
    <property type="match status" value="1"/>
</dbReference>
<evidence type="ECO:0000313" key="3">
    <source>
        <dbReference type="Proteomes" id="UP000635606"/>
    </source>
</evidence>
<dbReference type="InterPro" id="IPR035919">
    <property type="entry name" value="EAL_sf"/>
</dbReference>
<dbReference type="EMBL" id="BOPH01000109">
    <property type="protein sequence ID" value="GIJ73125.1"/>
    <property type="molecule type" value="Genomic_DNA"/>
</dbReference>
<dbReference type="Gene3D" id="3.20.20.450">
    <property type="entry name" value="EAL domain"/>
    <property type="match status" value="1"/>
</dbReference>
<evidence type="ECO:0000259" key="1">
    <source>
        <dbReference type="PROSITE" id="PS50883"/>
    </source>
</evidence>
<dbReference type="AlphaFoldDB" id="A0A8J4A3D4"/>
<dbReference type="PANTHER" id="PTHR33121">
    <property type="entry name" value="CYCLIC DI-GMP PHOSPHODIESTERASE PDEF"/>
    <property type="match status" value="1"/>
</dbReference>
<dbReference type="CDD" id="cd01948">
    <property type="entry name" value="EAL"/>
    <property type="match status" value="1"/>
</dbReference>
<sequence>MRQTSQGPGPDADSTAMPAQMLTVPGVGGAAAPSEVEVLLRSRRVRTVYQRLVDLASGATVGFEALTRGPAGPLEAPSALFHAAYGEGRVAELDWVARASALRTALDAGLDRDLSWFVNTEPASMRTACPPDLRPIVSAAREGLRVVMEVTERAVTADPAALLAGVERARAAGWSIALDDVGADPASLAMMPFLRPDVIKLDLRLIQNRPSLEIARTVNAVLAQSERTGATILAEGIETAEHADIARAMGATVGQGWLFDRPGPLPAAAGLVTPLATGGAPTPRGAPATPFAAVAAHRPVNRTRKDLLLPMSFHLEHAGLDPNEPIVLLGCFQHTGHFTPMTRHRYADLARTAAFVGALGAGMPVAPAPGVRGADLADDDPLRGEWNVIAIGSRFAGALVARDCGDTGPDAARRFDYAITHDRDLVIEAANTLLTRLLPR</sequence>
<dbReference type="Pfam" id="PF10069">
    <property type="entry name" value="DICT"/>
    <property type="match status" value="1"/>
</dbReference>
<dbReference type="Proteomes" id="UP000635606">
    <property type="component" value="Unassembled WGS sequence"/>
</dbReference>
<reference evidence="2" key="1">
    <citation type="submission" date="2021-01" db="EMBL/GenBank/DDBJ databases">
        <title>Whole genome shotgun sequence of Virgisporangium ochraceum NBRC 16418.</title>
        <authorList>
            <person name="Komaki H."/>
            <person name="Tamura T."/>
        </authorList>
    </citation>
    <scope>NUCLEOTIDE SEQUENCE</scope>
    <source>
        <strain evidence="2">NBRC 16418</strain>
    </source>
</reference>
<feature type="domain" description="EAL" evidence="1">
    <location>
        <begin position="29"/>
        <end position="276"/>
    </location>
</feature>
<dbReference type="SMART" id="SM00052">
    <property type="entry name" value="EAL"/>
    <property type="match status" value="1"/>
</dbReference>
<keyword evidence="3" id="KW-1185">Reference proteome</keyword>
<protein>
    <recommendedName>
        <fullName evidence="1">EAL domain-containing protein</fullName>
    </recommendedName>
</protein>
<dbReference type="PROSITE" id="PS50883">
    <property type="entry name" value="EAL"/>
    <property type="match status" value="1"/>
</dbReference>
<dbReference type="Pfam" id="PF00563">
    <property type="entry name" value="EAL"/>
    <property type="match status" value="1"/>
</dbReference>
<dbReference type="InterPro" id="IPR001633">
    <property type="entry name" value="EAL_dom"/>
</dbReference>
<evidence type="ECO:0000313" key="2">
    <source>
        <dbReference type="EMBL" id="GIJ73125.1"/>
    </source>
</evidence>
<organism evidence="2 3">
    <name type="scientific">Virgisporangium ochraceum</name>
    <dbReference type="NCBI Taxonomy" id="65505"/>
    <lineage>
        <taxon>Bacteria</taxon>
        <taxon>Bacillati</taxon>
        <taxon>Actinomycetota</taxon>
        <taxon>Actinomycetes</taxon>
        <taxon>Micromonosporales</taxon>
        <taxon>Micromonosporaceae</taxon>
        <taxon>Virgisporangium</taxon>
    </lineage>
</organism>
<dbReference type="InterPro" id="IPR019278">
    <property type="entry name" value="DICT_dom"/>
</dbReference>
<comment type="caution">
    <text evidence="2">The sequence shown here is derived from an EMBL/GenBank/DDBJ whole genome shotgun (WGS) entry which is preliminary data.</text>
</comment>